<proteinExistence type="predicted"/>
<dbReference type="InterPro" id="IPR013216">
    <property type="entry name" value="Methyltransf_11"/>
</dbReference>
<dbReference type="Pfam" id="PF08241">
    <property type="entry name" value="Methyltransf_11"/>
    <property type="match status" value="1"/>
</dbReference>
<comment type="caution">
    <text evidence="4">The sequence shown here is derived from an EMBL/GenBank/DDBJ whole genome shotgun (WGS) entry which is preliminary data.</text>
</comment>
<protein>
    <recommendedName>
        <fullName evidence="3">Methyltransferase type 11 domain-containing protein</fullName>
    </recommendedName>
</protein>
<name>A0A1G2CWM4_9BACT</name>
<dbReference type="Proteomes" id="UP000177122">
    <property type="component" value="Unassembled WGS sequence"/>
</dbReference>
<dbReference type="GO" id="GO:0006400">
    <property type="term" value="P:tRNA modification"/>
    <property type="evidence" value="ECO:0007669"/>
    <property type="project" value="UniProtKB-ARBA"/>
</dbReference>
<organism evidence="4 5">
    <name type="scientific">Candidatus Lloydbacteria bacterium RIFCSPHIGHO2_01_FULL_49_22</name>
    <dbReference type="NCBI Taxonomy" id="1798658"/>
    <lineage>
        <taxon>Bacteria</taxon>
        <taxon>Candidatus Lloydiibacteriota</taxon>
    </lineage>
</organism>
<evidence type="ECO:0000256" key="1">
    <source>
        <dbReference type="ARBA" id="ARBA00022603"/>
    </source>
</evidence>
<evidence type="ECO:0000256" key="2">
    <source>
        <dbReference type="ARBA" id="ARBA00022679"/>
    </source>
</evidence>
<evidence type="ECO:0000259" key="3">
    <source>
        <dbReference type="Pfam" id="PF08241"/>
    </source>
</evidence>
<feature type="domain" description="Methyltransferase type 11" evidence="3">
    <location>
        <begin position="49"/>
        <end position="143"/>
    </location>
</feature>
<dbReference type="InterPro" id="IPR051422">
    <property type="entry name" value="AlkB_tRNA_MeTrf/Diox"/>
</dbReference>
<evidence type="ECO:0000313" key="4">
    <source>
        <dbReference type="EMBL" id="OGZ05809.1"/>
    </source>
</evidence>
<dbReference type="EMBL" id="MHLI01000006">
    <property type="protein sequence ID" value="OGZ05809.1"/>
    <property type="molecule type" value="Genomic_DNA"/>
</dbReference>
<sequence>MNDKKAQILSLETQHSYDQMAKEFSDSRAHFWNELAFLSEHIERDDHVLDIGCGNGRFVPLVSARHAHYDGVDYSSGLIEEAKRKFPQQCFTVGDATALPFPDDSFDIAFSFAVIHHIPGKEGRNEFAREAFRVLHPGGKLIITSWDLWSRKYVGRLLRSAISSMLQINSLDVRDVMLTFGKKKQPRYVHAFTAPELRELFKENGFTILGIDTVPRDSVERNIVLIAQKPT</sequence>
<dbReference type="SUPFAM" id="SSF53335">
    <property type="entry name" value="S-adenosyl-L-methionine-dependent methyltransferases"/>
    <property type="match status" value="1"/>
</dbReference>
<dbReference type="AlphaFoldDB" id="A0A1G2CWM4"/>
<dbReference type="Gene3D" id="3.40.50.150">
    <property type="entry name" value="Vaccinia Virus protein VP39"/>
    <property type="match status" value="1"/>
</dbReference>
<dbReference type="GO" id="GO:0008757">
    <property type="term" value="F:S-adenosylmethionine-dependent methyltransferase activity"/>
    <property type="evidence" value="ECO:0007669"/>
    <property type="project" value="InterPro"/>
</dbReference>
<accession>A0A1G2CWM4</accession>
<keyword evidence="1" id="KW-0489">Methyltransferase</keyword>
<dbReference type="PANTHER" id="PTHR13069">
    <property type="entry name" value="ALKYLATED DNA REPAIR PROTEIN ALKB HOMOLOG 8"/>
    <property type="match status" value="1"/>
</dbReference>
<keyword evidence="2" id="KW-0808">Transferase</keyword>
<dbReference type="CDD" id="cd02440">
    <property type="entry name" value="AdoMet_MTases"/>
    <property type="match status" value="1"/>
</dbReference>
<evidence type="ECO:0000313" key="5">
    <source>
        <dbReference type="Proteomes" id="UP000177122"/>
    </source>
</evidence>
<dbReference type="GO" id="GO:0008175">
    <property type="term" value="F:tRNA methyltransferase activity"/>
    <property type="evidence" value="ECO:0007669"/>
    <property type="project" value="UniProtKB-ARBA"/>
</dbReference>
<dbReference type="InterPro" id="IPR029063">
    <property type="entry name" value="SAM-dependent_MTases_sf"/>
</dbReference>
<dbReference type="GO" id="GO:0032259">
    <property type="term" value="P:methylation"/>
    <property type="evidence" value="ECO:0007669"/>
    <property type="project" value="UniProtKB-KW"/>
</dbReference>
<reference evidence="4 5" key="1">
    <citation type="journal article" date="2016" name="Nat. Commun.">
        <title>Thousands of microbial genomes shed light on interconnected biogeochemical processes in an aquifer system.</title>
        <authorList>
            <person name="Anantharaman K."/>
            <person name="Brown C.T."/>
            <person name="Hug L.A."/>
            <person name="Sharon I."/>
            <person name="Castelle C.J."/>
            <person name="Probst A.J."/>
            <person name="Thomas B.C."/>
            <person name="Singh A."/>
            <person name="Wilkins M.J."/>
            <person name="Karaoz U."/>
            <person name="Brodie E.L."/>
            <person name="Williams K.H."/>
            <person name="Hubbard S.S."/>
            <person name="Banfield J.F."/>
        </authorList>
    </citation>
    <scope>NUCLEOTIDE SEQUENCE [LARGE SCALE GENOMIC DNA]</scope>
</reference>
<gene>
    <name evidence="4" type="ORF">A2845_03325</name>
</gene>
<dbReference type="PANTHER" id="PTHR13069:SF21">
    <property type="entry name" value="ALKYLATED DNA REPAIR PROTEIN ALKB HOMOLOG 8"/>
    <property type="match status" value="1"/>
</dbReference>